<protein>
    <submittedName>
        <fullName evidence="2">Uncharacterized protein</fullName>
    </submittedName>
</protein>
<gene>
    <name evidence="2" type="ORF">Ari01nite_61620</name>
</gene>
<keyword evidence="1" id="KW-0812">Transmembrane</keyword>
<name>A0A919K4I6_9ACTN</name>
<reference evidence="2" key="1">
    <citation type="submission" date="2021-01" db="EMBL/GenBank/DDBJ databases">
        <title>Whole genome shotgun sequence of Actinoplanes rishiriensis NBRC 108556.</title>
        <authorList>
            <person name="Komaki H."/>
            <person name="Tamura T."/>
        </authorList>
    </citation>
    <scope>NUCLEOTIDE SEQUENCE</scope>
    <source>
        <strain evidence="2">NBRC 108556</strain>
    </source>
</reference>
<accession>A0A919K4I6</accession>
<dbReference type="RefSeq" id="WP_203785717.1">
    <property type="nucleotide sequence ID" value="NZ_BOMV01000065.1"/>
</dbReference>
<keyword evidence="3" id="KW-1185">Reference proteome</keyword>
<evidence type="ECO:0000256" key="1">
    <source>
        <dbReference type="SAM" id="Phobius"/>
    </source>
</evidence>
<evidence type="ECO:0000313" key="2">
    <source>
        <dbReference type="EMBL" id="GIE98697.1"/>
    </source>
</evidence>
<organism evidence="2 3">
    <name type="scientific">Paractinoplanes rishiriensis</name>
    <dbReference type="NCBI Taxonomy" id="1050105"/>
    <lineage>
        <taxon>Bacteria</taxon>
        <taxon>Bacillati</taxon>
        <taxon>Actinomycetota</taxon>
        <taxon>Actinomycetes</taxon>
        <taxon>Micromonosporales</taxon>
        <taxon>Micromonosporaceae</taxon>
        <taxon>Paractinoplanes</taxon>
    </lineage>
</organism>
<dbReference type="AlphaFoldDB" id="A0A919K4I6"/>
<sequence>MTVTRAPEAHNGTSSHLAQSVIRGLQAVGGFLLAAATFVSALTGLIALITSR</sequence>
<comment type="caution">
    <text evidence="2">The sequence shown here is derived from an EMBL/GenBank/DDBJ whole genome shotgun (WGS) entry which is preliminary data.</text>
</comment>
<dbReference type="EMBL" id="BOMV01000065">
    <property type="protein sequence ID" value="GIE98697.1"/>
    <property type="molecule type" value="Genomic_DNA"/>
</dbReference>
<keyword evidence="1" id="KW-1133">Transmembrane helix</keyword>
<dbReference type="Proteomes" id="UP000636960">
    <property type="component" value="Unassembled WGS sequence"/>
</dbReference>
<keyword evidence="1" id="KW-0472">Membrane</keyword>
<proteinExistence type="predicted"/>
<evidence type="ECO:0000313" key="3">
    <source>
        <dbReference type="Proteomes" id="UP000636960"/>
    </source>
</evidence>
<feature type="transmembrane region" description="Helical" evidence="1">
    <location>
        <begin position="27"/>
        <end position="49"/>
    </location>
</feature>